<evidence type="ECO:0000256" key="8">
    <source>
        <dbReference type="ARBA" id="ARBA00022989"/>
    </source>
</evidence>
<evidence type="ECO:0000259" key="10">
    <source>
        <dbReference type="Pfam" id="PF12693"/>
    </source>
</evidence>
<dbReference type="EMBL" id="QGDJ01000010">
    <property type="protein sequence ID" value="PWJ15796.1"/>
    <property type="molecule type" value="Genomic_DNA"/>
</dbReference>
<keyword evidence="4" id="KW-1003">Cell membrane</keyword>
<organism evidence="12 14">
    <name type="scientific">Jannaschia seohaensis</name>
    <dbReference type="NCBI Taxonomy" id="475081"/>
    <lineage>
        <taxon>Bacteria</taxon>
        <taxon>Pseudomonadati</taxon>
        <taxon>Pseudomonadota</taxon>
        <taxon>Alphaproteobacteria</taxon>
        <taxon>Rhodobacterales</taxon>
        <taxon>Roseobacteraceae</taxon>
        <taxon>Jannaschia</taxon>
    </lineage>
</organism>
<evidence type="ECO:0000256" key="4">
    <source>
        <dbReference type="ARBA" id="ARBA00022475"/>
    </source>
</evidence>
<evidence type="ECO:0000256" key="5">
    <source>
        <dbReference type="ARBA" id="ARBA00022519"/>
    </source>
</evidence>
<dbReference type="GO" id="GO:0015627">
    <property type="term" value="C:type II protein secretion system complex"/>
    <property type="evidence" value="ECO:0007669"/>
    <property type="project" value="InterPro"/>
</dbReference>
<evidence type="ECO:0000313" key="12">
    <source>
        <dbReference type="EMBL" id="SSA49482.1"/>
    </source>
</evidence>
<keyword evidence="6" id="KW-0812">Transmembrane</keyword>
<sequence length="417" mass="43992">MRAGALNPDAAGVMLPRGQPDGAVTDQTDPFFGLSPDFVHAEAATAALGRRQILLVPGAEVAVLTLDLPPKLRGQAREQVARRQLRDRLGPGADRIEMRPFPEGDGAAWTRVLVAARAHVDGWRAQAGQGGRAVLPDYLALPTAPGVWTVTRGPSGLAVRLGPWDGFGGSDEVALALFERALRDVSPLPSAVLALGPGLSRLTALATARGIPVETSPAAIAARGLPAPALLAHGEEALDLRRDPQVARSRLARRVLVWRWPMVLGLLAAGLWAASQILLYQRLEAETARLTAETTALVRESFVPTGPILDVRIQVSRALAERRAATETGPEAAAPLALLNRAAIVLAARGARPESLRYTEDGVLVVAAEVADFAEAEALAQALRDDGLQVEPVDTSARDGVAGVRTELRLRAGEGPR</sequence>
<keyword evidence="3" id="KW-0813">Transport</keyword>
<dbReference type="Pfam" id="PF12693">
    <property type="entry name" value="GspL_C"/>
    <property type="match status" value="1"/>
</dbReference>
<evidence type="ECO:0000313" key="11">
    <source>
        <dbReference type="EMBL" id="PWJ15796.1"/>
    </source>
</evidence>
<gene>
    <name evidence="11" type="ORF">BCF38_11016</name>
    <name evidence="12" type="ORF">SAMN05421539_11016</name>
</gene>
<keyword evidence="13" id="KW-1185">Reference proteome</keyword>
<keyword evidence="9" id="KW-0472">Membrane</keyword>
<keyword evidence="5" id="KW-0997">Cell inner membrane</keyword>
<accession>A0A2Y9C2C9</accession>
<feature type="domain" description="GspL periplasmic" evidence="10">
    <location>
        <begin position="254"/>
        <end position="399"/>
    </location>
</feature>
<dbReference type="GO" id="GO:0015628">
    <property type="term" value="P:protein secretion by the type II secretion system"/>
    <property type="evidence" value="ECO:0007669"/>
    <property type="project" value="InterPro"/>
</dbReference>
<dbReference type="SUPFAM" id="SSF53067">
    <property type="entry name" value="Actin-like ATPase domain"/>
    <property type="match status" value="1"/>
</dbReference>
<evidence type="ECO:0000256" key="1">
    <source>
        <dbReference type="ARBA" id="ARBA00004533"/>
    </source>
</evidence>
<evidence type="ECO:0000256" key="7">
    <source>
        <dbReference type="ARBA" id="ARBA00022927"/>
    </source>
</evidence>
<comment type="subcellular location">
    <subcellularLocation>
        <location evidence="1">Cell inner membrane</location>
    </subcellularLocation>
</comment>
<evidence type="ECO:0000313" key="14">
    <source>
        <dbReference type="Proteomes" id="UP000251571"/>
    </source>
</evidence>
<name>A0A2Y9C2C9_9RHOB</name>
<dbReference type="InterPro" id="IPR043129">
    <property type="entry name" value="ATPase_NBD"/>
</dbReference>
<dbReference type="InterPro" id="IPR007812">
    <property type="entry name" value="T2SS_protein-GspL"/>
</dbReference>
<dbReference type="GO" id="GO:0009276">
    <property type="term" value="C:Gram-negative-bacterium-type cell wall"/>
    <property type="evidence" value="ECO:0007669"/>
    <property type="project" value="InterPro"/>
</dbReference>
<evidence type="ECO:0000256" key="3">
    <source>
        <dbReference type="ARBA" id="ARBA00022448"/>
    </source>
</evidence>
<keyword evidence="7" id="KW-0653">Protein transport</keyword>
<dbReference type="Proteomes" id="UP000251571">
    <property type="component" value="Unassembled WGS sequence"/>
</dbReference>
<dbReference type="Gene3D" id="3.30.420.380">
    <property type="match status" value="1"/>
</dbReference>
<dbReference type="NCBIfam" id="TIGR01709">
    <property type="entry name" value="typeII_sec_gspL"/>
    <property type="match status" value="1"/>
</dbReference>
<evidence type="ECO:0000313" key="13">
    <source>
        <dbReference type="Proteomes" id="UP000245839"/>
    </source>
</evidence>
<comment type="similarity">
    <text evidence="2">Belongs to the GSP L family.</text>
</comment>
<dbReference type="AlphaFoldDB" id="A0A2Y9C2C9"/>
<dbReference type="GO" id="GO:0005886">
    <property type="term" value="C:plasma membrane"/>
    <property type="evidence" value="ECO:0007669"/>
    <property type="project" value="UniProtKB-SubCell"/>
</dbReference>
<dbReference type="EMBL" id="UETC01000010">
    <property type="protein sequence ID" value="SSA49482.1"/>
    <property type="molecule type" value="Genomic_DNA"/>
</dbReference>
<dbReference type="InterPro" id="IPR025691">
    <property type="entry name" value="GspL_pp_dom"/>
</dbReference>
<dbReference type="Proteomes" id="UP000245839">
    <property type="component" value="Unassembled WGS sequence"/>
</dbReference>
<evidence type="ECO:0000256" key="2">
    <source>
        <dbReference type="ARBA" id="ARBA00005318"/>
    </source>
</evidence>
<evidence type="ECO:0000256" key="6">
    <source>
        <dbReference type="ARBA" id="ARBA00022692"/>
    </source>
</evidence>
<proteinExistence type="inferred from homology"/>
<protein>
    <submittedName>
        <fullName evidence="12">General secretion pathway protein L</fullName>
    </submittedName>
</protein>
<evidence type="ECO:0000256" key="9">
    <source>
        <dbReference type="ARBA" id="ARBA00023136"/>
    </source>
</evidence>
<reference evidence="11 13" key="2">
    <citation type="submission" date="2018-03" db="EMBL/GenBank/DDBJ databases">
        <title>Genomic Encyclopedia of Archaeal and Bacterial Type Strains, Phase II (KMG-II): from individual species to whole genera.</title>
        <authorList>
            <person name="Goeker M."/>
        </authorList>
    </citation>
    <scope>NUCLEOTIDE SEQUENCE [LARGE SCALE GENOMIC DNA]</scope>
    <source>
        <strain evidence="11 13">DSM 25227</strain>
    </source>
</reference>
<reference evidence="12 14" key="1">
    <citation type="submission" date="2016-10" db="EMBL/GenBank/DDBJ databases">
        <authorList>
            <person name="Cai Z."/>
        </authorList>
    </citation>
    <scope>NUCLEOTIDE SEQUENCE [LARGE SCALE GENOMIC DNA]</scope>
    <source>
        <strain evidence="12 14">DSM 25227</strain>
    </source>
</reference>
<keyword evidence="8" id="KW-1133">Transmembrane helix</keyword>